<dbReference type="eggNOG" id="KOG4177">
    <property type="taxonomic scope" value="Eukaryota"/>
</dbReference>
<keyword evidence="2 3" id="KW-0040">ANK repeat</keyword>
<keyword evidence="4" id="KW-0175">Coiled coil</keyword>
<feature type="repeat" description="ANK" evidence="3">
    <location>
        <begin position="378"/>
        <end position="410"/>
    </location>
</feature>
<evidence type="ECO:0000313" key="5">
    <source>
        <dbReference type="EMBL" id="EGR27331.1"/>
    </source>
</evidence>
<sequence length="791" mass="94647">MGFILLFCFKYKLAFNFFLQIYPNISQKYQEFINFRKILKEEFPYTYQSIIFFSLKKQKIKKYIQFFFKKNKKLLIYQYIFKKNSKKLNILKKQNKQINNLNKKKIIRKINKYIKCKNNPVSMTKKQLKKTSCTQQNNSNKKASNHYLSKILPLQQSIRTFLVYFNNKQVQIGVKSFKQRPQSVQIMQNLTFNGLLVNLLKMNILSQYFLIQRGMIWTKLSIFQIKFLKILIFQKQPIFHKNRLCIFPLKILKIPQFSSFLFSKDSMQMQEIEHQKLLYITHAYMEIYNFVNSQFKMEQKQIVRILKGKNPLHFAASGTSIEVVKYILNINSSLVHFGDNNGLYPLHYSVFNTSQAQIEIIRLIVLIGKADINGIDENGKTALHHAAKEGKGKIIPILIELGSDITLKEKTGKKTALELACNDRIREMIIIYTGEQKTKGQKHNIENNSFLQIQQCKIQFQQQEEQEKIQIKIHKNNENINCNIQEHLRQRFYFFMKNIQQEGIKSWHHLKKPYIYTASWFEGIKSCEELYDVIKKISPCEATIRVFNILCPYEDQMPISDGKENIIDNFYGYQWSEKQDEEIKSFLNNENNEVFNNKIKTLKEILQLRENEIVQLEEKNQILNEQIVFMENQIQENEKGYTQMQEEMKKQQVQKDEKIKKLNENINQKTKQNQILEKQIKDLQNDIFYIQNKQTSEEIRTQNLQEQIQKLQQENENLNKKLSQKNNNTEQFSQESIKNDDESVKITYQIHIYMYIYIDNLFILKIKKQSTWFNIKDVKSRFRQRWLIKLN</sequence>
<dbReference type="SMART" id="SM00248">
    <property type="entry name" value="ANK"/>
    <property type="match status" value="3"/>
</dbReference>
<evidence type="ECO:0000256" key="2">
    <source>
        <dbReference type="ARBA" id="ARBA00023043"/>
    </source>
</evidence>
<dbReference type="GO" id="GO:0005634">
    <property type="term" value="C:nucleus"/>
    <property type="evidence" value="ECO:0007669"/>
    <property type="project" value="TreeGrafter"/>
</dbReference>
<feature type="repeat" description="ANK" evidence="3">
    <location>
        <begin position="307"/>
        <end position="334"/>
    </location>
</feature>
<dbReference type="Gene3D" id="1.25.40.20">
    <property type="entry name" value="Ankyrin repeat-containing domain"/>
    <property type="match status" value="1"/>
</dbReference>
<dbReference type="PANTHER" id="PTHR24193">
    <property type="entry name" value="ANKYRIN REPEAT PROTEIN"/>
    <property type="match status" value="1"/>
</dbReference>
<name>G0R5B8_ICHMU</name>
<dbReference type="RefSeq" id="XP_004024215.1">
    <property type="nucleotide sequence ID" value="XM_004024166.1"/>
</dbReference>
<dbReference type="Pfam" id="PF12796">
    <property type="entry name" value="Ank_2"/>
    <property type="match status" value="1"/>
</dbReference>
<dbReference type="STRING" id="857967.G0R5B8"/>
<evidence type="ECO:0000256" key="1">
    <source>
        <dbReference type="ARBA" id="ARBA00022737"/>
    </source>
</evidence>
<dbReference type="InterPro" id="IPR002110">
    <property type="entry name" value="Ankyrin_rpt"/>
</dbReference>
<reference evidence="5 6" key="1">
    <citation type="submission" date="2011-07" db="EMBL/GenBank/DDBJ databases">
        <authorList>
            <person name="Coyne R."/>
            <person name="Brami D."/>
            <person name="Johnson J."/>
            <person name="Hostetler J."/>
            <person name="Hannick L."/>
            <person name="Clark T."/>
            <person name="Cassidy-Hanley D."/>
            <person name="Inman J."/>
        </authorList>
    </citation>
    <scope>NUCLEOTIDE SEQUENCE [LARGE SCALE GENOMIC DNA]</scope>
    <source>
        <strain evidence="5 6">G5</strain>
    </source>
</reference>
<accession>G0R5B8</accession>
<keyword evidence="1" id="KW-0677">Repeat</keyword>
<dbReference type="InterPro" id="IPR036770">
    <property type="entry name" value="Ankyrin_rpt-contain_sf"/>
</dbReference>
<dbReference type="AlphaFoldDB" id="G0R5B8"/>
<proteinExistence type="predicted"/>
<dbReference type="OMA" id="HLVCQKD"/>
<dbReference type="PANTHER" id="PTHR24193:SF121">
    <property type="entry name" value="ADA2A-CONTAINING COMPLEX COMPONENT 3, ISOFORM D"/>
    <property type="match status" value="1"/>
</dbReference>
<dbReference type="EMBL" id="GL984367">
    <property type="protein sequence ID" value="EGR27331.1"/>
    <property type="molecule type" value="Genomic_DNA"/>
</dbReference>
<keyword evidence="6" id="KW-1185">Reference proteome</keyword>
<dbReference type="Proteomes" id="UP000008983">
    <property type="component" value="Unassembled WGS sequence"/>
</dbReference>
<gene>
    <name evidence="5" type="ORF">IMG5_197660</name>
</gene>
<dbReference type="InterPro" id="IPR050663">
    <property type="entry name" value="Ankyrin-SOCS_Box"/>
</dbReference>
<feature type="coiled-coil region" evidence="4">
    <location>
        <begin position="599"/>
        <end position="735"/>
    </location>
</feature>
<dbReference type="GO" id="GO:0000976">
    <property type="term" value="F:transcription cis-regulatory region binding"/>
    <property type="evidence" value="ECO:0007669"/>
    <property type="project" value="TreeGrafter"/>
</dbReference>
<dbReference type="InParanoid" id="G0R5B8"/>
<dbReference type="PROSITE" id="PS50088">
    <property type="entry name" value="ANK_REPEAT"/>
    <property type="match status" value="2"/>
</dbReference>
<evidence type="ECO:0000256" key="3">
    <source>
        <dbReference type="PROSITE-ProRule" id="PRU00023"/>
    </source>
</evidence>
<evidence type="ECO:0000256" key="4">
    <source>
        <dbReference type="SAM" id="Coils"/>
    </source>
</evidence>
<evidence type="ECO:0000313" key="6">
    <source>
        <dbReference type="Proteomes" id="UP000008983"/>
    </source>
</evidence>
<dbReference type="GO" id="GO:0045944">
    <property type="term" value="P:positive regulation of transcription by RNA polymerase II"/>
    <property type="evidence" value="ECO:0007669"/>
    <property type="project" value="TreeGrafter"/>
</dbReference>
<dbReference type="GeneID" id="14903401"/>
<organism evidence="5 6">
    <name type="scientific">Ichthyophthirius multifiliis</name>
    <name type="common">White spot disease agent</name>
    <name type="synonym">Ich</name>
    <dbReference type="NCBI Taxonomy" id="5932"/>
    <lineage>
        <taxon>Eukaryota</taxon>
        <taxon>Sar</taxon>
        <taxon>Alveolata</taxon>
        <taxon>Ciliophora</taxon>
        <taxon>Intramacronucleata</taxon>
        <taxon>Oligohymenophorea</taxon>
        <taxon>Hymenostomatida</taxon>
        <taxon>Ophryoglenina</taxon>
        <taxon>Ichthyophthirius</taxon>
    </lineage>
</organism>
<dbReference type="PROSITE" id="PS50297">
    <property type="entry name" value="ANK_REP_REGION"/>
    <property type="match status" value="2"/>
</dbReference>
<dbReference type="SUPFAM" id="SSF48403">
    <property type="entry name" value="Ankyrin repeat"/>
    <property type="match status" value="1"/>
</dbReference>
<dbReference type="OrthoDB" id="312115at2759"/>
<protein>
    <submittedName>
        <fullName evidence="5">C2 domain protein</fullName>
    </submittedName>
</protein>